<evidence type="ECO:0000313" key="1">
    <source>
        <dbReference type="EMBL" id="QJA77685.1"/>
    </source>
</evidence>
<protein>
    <submittedName>
        <fullName evidence="1">Uncharacterized protein</fullName>
    </submittedName>
</protein>
<reference evidence="1" key="1">
    <citation type="submission" date="2020-03" db="EMBL/GenBank/DDBJ databases">
        <title>The deep terrestrial virosphere.</title>
        <authorList>
            <person name="Holmfeldt K."/>
            <person name="Nilsson E."/>
            <person name="Simone D."/>
            <person name="Lopez-Fernandez M."/>
            <person name="Wu X."/>
            <person name="de Brujin I."/>
            <person name="Lundin D."/>
            <person name="Andersson A."/>
            <person name="Bertilsson S."/>
            <person name="Dopson M."/>
        </authorList>
    </citation>
    <scope>NUCLEOTIDE SEQUENCE</scope>
    <source>
        <strain evidence="1">MM415A01250</strain>
        <strain evidence="2">MM415B03576</strain>
    </source>
</reference>
<organism evidence="1">
    <name type="scientific">viral metagenome</name>
    <dbReference type="NCBI Taxonomy" id="1070528"/>
    <lineage>
        <taxon>unclassified sequences</taxon>
        <taxon>metagenomes</taxon>
        <taxon>organismal metagenomes</taxon>
    </lineage>
</organism>
<gene>
    <name evidence="1" type="ORF">MM415A01250_0029</name>
    <name evidence="2" type="ORF">MM415B03576_0015</name>
</gene>
<evidence type="ECO:0000313" key="2">
    <source>
        <dbReference type="EMBL" id="QJA90782.1"/>
    </source>
</evidence>
<dbReference type="AlphaFoldDB" id="A0A6M3K7F0"/>
<name>A0A6M3K7F0_9ZZZZ</name>
<proteinExistence type="predicted"/>
<dbReference type="EMBL" id="MT142295">
    <property type="protein sequence ID" value="QJA77685.1"/>
    <property type="molecule type" value="Genomic_DNA"/>
</dbReference>
<sequence length="113" mass="12101">MEGVVMSERIAVETDSQYAPCAFIVCRERAEGSIDMHDESNAVLVQTDWDFPGLASAFGWSPCTGCARGCEGSTDGTVECADRRVDDMIADARAHLDACAADGTRVEDPGYFA</sequence>
<accession>A0A6M3K7F0</accession>
<dbReference type="EMBL" id="MT142936">
    <property type="protein sequence ID" value="QJA90782.1"/>
    <property type="molecule type" value="Genomic_DNA"/>
</dbReference>